<organism evidence="2 3">
    <name type="scientific">Streptomyces filipinensis</name>
    <dbReference type="NCBI Taxonomy" id="66887"/>
    <lineage>
        <taxon>Bacteria</taxon>
        <taxon>Bacillati</taxon>
        <taxon>Actinomycetota</taxon>
        <taxon>Actinomycetes</taxon>
        <taxon>Kitasatosporales</taxon>
        <taxon>Streptomycetaceae</taxon>
        <taxon>Streptomyces</taxon>
    </lineage>
</organism>
<name>A0A918IBZ0_9ACTN</name>
<protein>
    <submittedName>
        <fullName evidence="2">Uncharacterized protein</fullName>
    </submittedName>
</protein>
<feature type="region of interest" description="Disordered" evidence="1">
    <location>
        <begin position="1"/>
        <end position="88"/>
    </location>
</feature>
<reference evidence="2" key="1">
    <citation type="journal article" date="2014" name="Int. J. Syst. Evol. Microbiol.">
        <title>Complete genome sequence of Corynebacterium casei LMG S-19264T (=DSM 44701T), isolated from a smear-ripened cheese.</title>
        <authorList>
            <consortium name="US DOE Joint Genome Institute (JGI-PGF)"/>
            <person name="Walter F."/>
            <person name="Albersmeier A."/>
            <person name="Kalinowski J."/>
            <person name="Ruckert C."/>
        </authorList>
    </citation>
    <scope>NUCLEOTIDE SEQUENCE</scope>
    <source>
        <strain evidence="2">JCM 4369</strain>
    </source>
</reference>
<dbReference type="EMBL" id="BMTD01000007">
    <property type="protein sequence ID" value="GGU97521.1"/>
    <property type="molecule type" value="Genomic_DNA"/>
</dbReference>
<sequence length="106" mass="10598">MHGEQRSGRHRDAQTGPAAADPGPPQAGEDQRGDGEPQGHHAGRSHGGVETGRQRGSALQAEDSAEDEPRGGYGAQSPDEGWCGACAKGGAGADGYRAPCAAGLAP</sequence>
<gene>
    <name evidence="2" type="ORF">GCM10010260_36720</name>
</gene>
<proteinExistence type="predicted"/>
<dbReference type="AlphaFoldDB" id="A0A918IBZ0"/>
<feature type="compositionally biased region" description="Basic and acidic residues" evidence="1">
    <location>
        <begin position="1"/>
        <end position="13"/>
    </location>
</feature>
<comment type="caution">
    <text evidence="2">The sequence shown here is derived from an EMBL/GenBank/DDBJ whole genome shotgun (WGS) entry which is preliminary data.</text>
</comment>
<reference evidence="2" key="2">
    <citation type="submission" date="2020-09" db="EMBL/GenBank/DDBJ databases">
        <authorList>
            <person name="Sun Q."/>
            <person name="Ohkuma M."/>
        </authorList>
    </citation>
    <scope>NUCLEOTIDE SEQUENCE</scope>
    <source>
        <strain evidence="2">JCM 4369</strain>
    </source>
</reference>
<evidence type="ECO:0000256" key="1">
    <source>
        <dbReference type="SAM" id="MobiDB-lite"/>
    </source>
</evidence>
<accession>A0A918IBZ0</accession>
<keyword evidence="3" id="KW-1185">Reference proteome</keyword>
<evidence type="ECO:0000313" key="3">
    <source>
        <dbReference type="Proteomes" id="UP000618795"/>
    </source>
</evidence>
<feature type="compositionally biased region" description="Basic and acidic residues" evidence="1">
    <location>
        <begin position="29"/>
        <end position="39"/>
    </location>
</feature>
<evidence type="ECO:0000313" key="2">
    <source>
        <dbReference type="EMBL" id="GGU97521.1"/>
    </source>
</evidence>
<dbReference type="Proteomes" id="UP000618795">
    <property type="component" value="Unassembled WGS sequence"/>
</dbReference>